<keyword evidence="5" id="KW-0663">Pyridoxal phosphate</keyword>
<evidence type="ECO:0000313" key="10">
    <source>
        <dbReference type="Proteomes" id="UP001611383"/>
    </source>
</evidence>
<keyword evidence="10" id="KW-1185">Reference proteome</keyword>
<reference evidence="9 10" key="1">
    <citation type="submission" date="2019-08" db="EMBL/GenBank/DDBJ databases">
        <title>Archangium and Cystobacter genomes.</title>
        <authorList>
            <person name="Chen I.-C.K."/>
            <person name="Wielgoss S."/>
        </authorList>
    </citation>
    <scope>NUCLEOTIDE SEQUENCE [LARGE SCALE GENOMIC DNA]</scope>
    <source>
        <strain evidence="9 10">Cbm 6</strain>
    </source>
</reference>
<organism evidence="9 10">
    <name type="scientific">Archangium minus</name>
    <dbReference type="NCBI Taxonomy" id="83450"/>
    <lineage>
        <taxon>Bacteria</taxon>
        <taxon>Pseudomonadati</taxon>
        <taxon>Myxococcota</taxon>
        <taxon>Myxococcia</taxon>
        <taxon>Myxococcales</taxon>
        <taxon>Cystobacterineae</taxon>
        <taxon>Archangiaceae</taxon>
        <taxon>Archangium</taxon>
    </lineage>
</organism>
<dbReference type="Pfam" id="PF00155">
    <property type="entry name" value="Aminotran_1_2"/>
    <property type="match status" value="1"/>
</dbReference>
<evidence type="ECO:0000256" key="7">
    <source>
        <dbReference type="SAM" id="MobiDB-lite"/>
    </source>
</evidence>
<dbReference type="InterPro" id="IPR004838">
    <property type="entry name" value="NHTrfase_class1_PyrdxlP-BS"/>
</dbReference>
<evidence type="ECO:0000256" key="3">
    <source>
        <dbReference type="ARBA" id="ARBA00022576"/>
    </source>
</evidence>
<dbReference type="PANTHER" id="PTHR43488">
    <property type="entry name" value="GLUTAMATE-PYRUVATE AMINOTRANSFERASE ALAA"/>
    <property type="match status" value="1"/>
</dbReference>
<keyword evidence="4 6" id="KW-0808">Transferase</keyword>
<dbReference type="PANTHER" id="PTHR43488:SF2">
    <property type="entry name" value="GLUTAMATE-PYRUVATE AMINOTRANSFERASE ALAA"/>
    <property type="match status" value="1"/>
</dbReference>
<evidence type="ECO:0000256" key="2">
    <source>
        <dbReference type="ARBA" id="ARBA00007441"/>
    </source>
</evidence>
<gene>
    <name evidence="9" type="ORF">F0U60_07220</name>
</gene>
<protein>
    <recommendedName>
        <fullName evidence="6">Aminotransferase</fullName>
        <ecNumber evidence="6">2.6.1.-</ecNumber>
    </recommendedName>
</protein>
<dbReference type="InterPro" id="IPR015424">
    <property type="entry name" value="PyrdxlP-dep_Trfase"/>
</dbReference>
<evidence type="ECO:0000256" key="6">
    <source>
        <dbReference type="RuleBase" id="RU000481"/>
    </source>
</evidence>
<dbReference type="SUPFAM" id="SSF53383">
    <property type="entry name" value="PLP-dependent transferases"/>
    <property type="match status" value="1"/>
</dbReference>
<dbReference type="InterPro" id="IPR005958">
    <property type="entry name" value="TyrNic_aminoTrfase"/>
</dbReference>
<evidence type="ECO:0000313" key="9">
    <source>
        <dbReference type="EMBL" id="WNG43905.1"/>
    </source>
</evidence>
<dbReference type="InterPro" id="IPR015421">
    <property type="entry name" value="PyrdxlP-dep_Trfase_major"/>
</dbReference>
<dbReference type="PIRSF" id="PIRSF000517">
    <property type="entry name" value="Tyr_transaminase"/>
    <property type="match status" value="1"/>
</dbReference>
<dbReference type="PRINTS" id="PR00753">
    <property type="entry name" value="ACCSYNTHASE"/>
</dbReference>
<evidence type="ECO:0000259" key="8">
    <source>
        <dbReference type="Pfam" id="PF00155"/>
    </source>
</evidence>
<accession>A0ABY9WN66</accession>
<dbReference type="InterPro" id="IPR004839">
    <property type="entry name" value="Aminotransferase_I/II_large"/>
</dbReference>
<keyword evidence="3 6" id="KW-0032">Aminotransferase</keyword>
<dbReference type="EC" id="2.6.1.-" evidence="6"/>
<dbReference type="InterPro" id="IPR051926">
    <property type="entry name" value="Ala_Aminotransferase"/>
</dbReference>
<feature type="domain" description="Aminotransferase class I/classII large" evidence="8">
    <location>
        <begin position="78"/>
        <end position="427"/>
    </location>
</feature>
<name>A0ABY9WN66_9BACT</name>
<sequence>MRRCPEPGHPCPGPGQSTHPTRVSARGPGGSTRATVIRKTPPNTEALVVRPAKHIENVRYAIRNVVAEASRLEAQGREILYLNIGDPLKFDFRTPPHLIEAVHQAMRDGHNGYAPSAGIPSAREAIAREAHRHGIPGVAPADVVVTTGASEALELALTALLEPGERVLLPCPGYPLYNALMAKLSAQGVPYSLDEENGWSLDLEEIDALCTPGTRAILLCNPNNPTGAVLDRKALEGLLEIARRRGLVVLSDEIYDKLIYDKPHVPTASLATDVPIITFSGMSKAYLACGWRVGWLVFNNAHLMPELKSAVMRLADARLCGPAPQQYAIAPALDGPQDHIAEMMKRLRVRRDLMVRRINTIPGLSVVEPAAAFYAMPRIQLPGVLNDEDFVLSLLRTTGVLFVHGSGFGQKAGTTHFRVVFLPPEDILTTAFDRLETFVRERYPR</sequence>
<comment type="cofactor">
    <cofactor evidence="1 6">
        <name>pyridoxal 5'-phosphate</name>
        <dbReference type="ChEBI" id="CHEBI:597326"/>
    </cofactor>
</comment>
<evidence type="ECO:0000256" key="4">
    <source>
        <dbReference type="ARBA" id="ARBA00022679"/>
    </source>
</evidence>
<dbReference type="Proteomes" id="UP001611383">
    <property type="component" value="Chromosome"/>
</dbReference>
<dbReference type="EMBL" id="CP043494">
    <property type="protein sequence ID" value="WNG43905.1"/>
    <property type="molecule type" value="Genomic_DNA"/>
</dbReference>
<feature type="region of interest" description="Disordered" evidence="7">
    <location>
        <begin position="1"/>
        <end position="36"/>
    </location>
</feature>
<dbReference type="Gene3D" id="3.90.1150.10">
    <property type="entry name" value="Aspartate Aminotransferase, domain 1"/>
    <property type="match status" value="1"/>
</dbReference>
<dbReference type="GO" id="GO:0008483">
    <property type="term" value="F:transaminase activity"/>
    <property type="evidence" value="ECO:0007669"/>
    <property type="project" value="UniProtKB-KW"/>
</dbReference>
<dbReference type="Gene3D" id="3.40.640.10">
    <property type="entry name" value="Type I PLP-dependent aspartate aminotransferase-like (Major domain)"/>
    <property type="match status" value="1"/>
</dbReference>
<dbReference type="PROSITE" id="PS00105">
    <property type="entry name" value="AA_TRANSFER_CLASS_1"/>
    <property type="match status" value="1"/>
</dbReference>
<proteinExistence type="inferred from homology"/>
<evidence type="ECO:0000256" key="5">
    <source>
        <dbReference type="ARBA" id="ARBA00022898"/>
    </source>
</evidence>
<comment type="similarity">
    <text evidence="2 6">Belongs to the class-I pyridoxal-phosphate-dependent aminotransferase family.</text>
</comment>
<evidence type="ECO:0000256" key="1">
    <source>
        <dbReference type="ARBA" id="ARBA00001933"/>
    </source>
</evidence>
<dbReference type="CDD" id="cd00609">
    <property type="entry name" value="AAT_like"/>
    <property type="match status" value="1"/>
</dbReference>
<dbReference type="InterPro" id="IPR015422">
    <property type="entry name" value="PyrdxlP-dep_Trfase_small"/>
</dbReference>